<comment type="caution">
    <text evidence="2">The sequence shown here is derived from an EMBL/GenBank/DDBJ whole genome shotgun (WGS) entry which is preliminary data.</text>
</comment>
<gene>
    <name evidence="2" type="ORF">GCM10011502_20890</name>
</gene>
<evidence type="ECO:0000313" key="2">
    <source>
        <dbReference type="EMBL" id="GGB47389.1"/>
    </source>
</evidence>
<sequence>MDDLIQAKLVAFGPAIGLFTLHFAVHSLLSLESRQKNAQQGWANLVLNCSGITLEQGKYKRFQKIII</sequence>
<organism evidence="2 3">
    <name type="scientific">Oceanisphaera marina</name>
    <dbReference type="NCBI Taxonomy" id="2017550"/>
    <lineage>
        <taxon>Bacteria</taxon>
        <taxon>Pseudomonadati</taxon>
        <taxon>Pseudomonadota</taxon>
        <taxon>Gammaproteobacteria</taxon>
        <taxon>Aeromonadales</taxon>
        <taxon>Aeromonadaceae</taxon>
        <taxon>Oceanisphaera</taxon>
    </lineage>
</organism>
<evidence type="ECO:0000313" key="3">
    <source>
        <dbReference type="Proteomes" id="UP000646152"/>
    </source>
</evidence>
<accession>A0ABQ1INB7</accession>
<keyword evidence="1" id="KW-0812">Transmembrane</keyword>
<keyword evidence="1" id="KW-1133">Transmembrane helix</keyword>
<name>A0ABQ1INB7_9GAMM</name>
<protein>
    <submittedName>
        <fullName evidence="2">Uncharacterized protein</fullName>
    </submittedName>
</protein>
<proteinExistence type="predicted"/>
<reference evidence="3" key="1">
    <citation type="journal article" date="2019" name="Int. J. Syst. Evol. Microbiol.">
        <title>The Global Catalogue of Microorganisms (GCM) 10K type strain sequencing project: providing services to taxonomists for standard genome sequencing and annotation.</title>
        <authorList>
            <consortium name="The Broad Institute Genomics Platform"/>
            <consortium name="The Broad Institute Genome Sequencing Center for Infectious Disease"/>
            <person name="Wu L."/>
            <person name="Ma J."/>
        </authorList>
    </citation>
    <scope>NUCLEOTIDE SEQUENCE [LARGE SCALE GENOMIC DNA]</scope>
    <source>
        <strain evidence="3">CGMCC 1.15923</strain>
    </source>
</reference>
<dbReference type="Proteomes" id="UP000646152">
    <property type="component" value="Unassembled WGS sequence"/>
</dbReference>
<evidence type="ECO:0000256" key="1">
    <source>
        <dbReference type="SAM" id="Phobius"/>
    </source>
</evidence>
<keyword evidence="3" id="KW-1185">Reference proteome</keyword>
<keyword evidence="1" id="KW-0472">Membrane</keyword>
<feature type="transmembrane region" description="Helical" evidence="1">
    <location>
        <begin position="12"/>
        <end position="31"/>
    </location>
</feature>
<dbReference type="EMBL" id="BMKE01000016">
    <property type="protein sequence ID" value="GGB47389.1"/>
    <property type="molecule type" value="Genomic_DNA"/>
</dbReference>